<proteinExistence type="predicted"/>
<evidence type="ECO:0000313" key="2">
    <source>
        <dbReference type="Proteomes" id="UP000297861"/>
    </source>
</evidence>
<protein>
    <submittedName>
        <fullName evidence="1">Uncharacterized protein</fullName>
    </submittedName>
</protein>
<dbReference type="Proteomes" id="UP000297861">
    <property type="component" value="Unassembled WGS sequence"/>
</dbReference>
<organism evidence="1 2">
    <name type="scientific">Dysgonomonas capnocytophagoides</name>
    <dbReference type="NCBI Taxonomy" id="45254"/>
    <lineage>
        <taxon>Bacteria</taxon>
        <taxon>Pseudomonadati</taxon>
        <taxon>Bacteroidota</taxon>
        <taxon>Bacteroidia</taxon>
        <taxon>Bacteroidales</taxon>
        <taxon>Dysgonomonadaceae</taxon>
        <taxon>Dysgonomonas</taxon>
    </lineage>
</organism>
<gene>
    <name evidence="1" type="ORF">E2605_00395</name>
</gene>
<name>A0A4Y8LDG6_9BACT</name>
<dbReference type="EMBL" id="SOML01000001">
    <property type="protein sequence ID" value="TFD98576.1"/>
    <property type="molecule type" value="Genomic_DNA"/>
</dbReference>
<reference evidence="1 2" key="1">
    <citation type="submission" date="2019-03" db="EMBL/GenBank/DDBJ databases">
        <title>San Antonio Military Medical Center submission to MRSN (WRAIR), pending publication.</title>
        <authorList>
            <person name="Blyth D.M."/>
            <person name="Mccarthy S.L."/>
            <person name="Schall S.E."/>
            <person name="Stam J.A."/>
            <person name="Ong A.C."/>
            <person name="Mcgann P.T."/>
        </authorList>
    </citation>
    <scope>NUCLEOTIDE SEQUENCE [LARGE SCALE GENOMIC DNA]</scope>
    <source>
        <strain evidence="1 2">MRSN571793</strain>
    </source>
</reference>
<dbReference type="STRING" id="1121485.GCA_000426485_00840"/>
<comment type="caution">
    <text evidence="1">The sequence shown here is derived from an EMBL/GenBank/DDBJ whole genome shotgun (WGS) entry which is preliminary data.</text>
</comment>
<accession>A0A4Y8LDG6</accession>
<keyword evidence="2" id="KW-1185">Reference proteome</keyword>
<dbReference type="RefSeq" id="WP_134435169.1">
    <property type="nucleotide sequence ID" value="NZ_SOML01000001.1"/>
</dbReference>
<sequence length="240" mass="28137">MRNKLLGVLFMLAFLTPDILSQEVRNIPRVLESVWNKRHQVNVIPDDALSGNYEILVYPYILRDDEQDGIIYALEVSWESAAIGGRYIMEITPLQVLLYSQHDNPNSNYLYWMHNLQDGEYQVIKAHLEKLASDETDILTDSYSGKLCFMYNWLFTDPALRNPDKVARLREHTIYEKLYDQAIRDHLYLNAFVVVKEINECLKNNHIDFPEKDDFFRTKIIRMINDKSELNDTGISADLE</sequence>
<evidence type="ECO:0000313" key="1">
    <source>
        <dbReference type="EMBL" id="TFD98576.1"/>
    </source>
</evidence>
<dbReference type="AlphaFoldDB" id="A0A4Y8LDG6"/>
<dbReference type="OrthoDB" id="1493589at2"/>